<keyword evidence="7" id="KW-0333">Golgi apparatus</keyword>
<organism evidence="11 12">
    <name type="scientific">Mizuhopecten yessoensis</name>
    <name type="common">Japanese scallop</name>
    <name type="synonym">Patinopecten yessoensis</name>
    <dbReference type="NCBI Taxonomy" id="6573"/>
    <lineage>
        <taxon>Eukaryota</taxon>
        <taxon>Metazoa</taxon>
        <taxon>Spiralia</taxon>
        <taxon>Lophotrochozoa</taxon>
        <taxon>Mollusca</taxon>
        <taxon>Bivalvia</taxon>
        <taxon>Autobranchia</taxon>
        <taxon>Pteriomorphia</taxon>
        <taxon>Pectinida</taxon>
        <taxon>Pectinoidea</taxon>
        <taxon>Pectinidae</taxon>
        <taxon>Mizuhopecten</taxon>
    </lineage>
</organism>
<comment type="caution">
    <text evidence="11">The sequence shown here is derived from an EMBL/GenBank/DDBJ whole genome shotgun (WGS) entry which is preliminary data.</text>
</comment>
<keyword evidence="6 10" id="KW-1133">Transmembrane helix</keyword>
<evidence type="ECO:0000256" key="10">
    <source>
        <dbReference type="SAM" id="Phobius"/>
    </source>
</evidence>
<gene>
    <name evidence="11" type="ORF">KP79_PYT08230</name>
</gene>
<dbReference type="Proteomes" id="UP000242188">
    <property type="component" value="Unassembled WGS sequence"/>
</dbReference>
<dbReference type="GO" id="GO:0009247">
    <property type="term" value="P:glycolipid biosynthetic process"/>
    <property type="evidence" value="ECO:0007669"/>
    <property type="project" value="InterPro"/>
</dbReference>
<comment type="subcellular location">
    <subcellularLocation>
        <location evidence="1">Golgi apparatus membrane</location>
        <topology evidence="1">Single-pass type II membrane protein</topology>
    </subcellularLocation>
</comment>
<evidence type="ECO:0000256" key="8">
    <source>
        <dbReference type="ARBA" id="ARBA00023136"/>
    </source>
</evidence>
<dbReference type="OrthoDB" id="514299at2759"/>
<keyword evidence="9" id="KW-0325">Glycoprotein</keyword>
<evidence type="ECO:0000256" key="3">
    <source>
        <dbReference type="ARBA" id="ARBA00022679"/>
    </source>
</evidence>
<evidence type="ECO:0000256" key="6">
    <source>
        <dbReference type="ARBA" id="ARBA00022989"/>
    </source>
</evidence>
<proteinExistence type="inferred from homology"/>
<dbReference type="GO" id="GO:0001733">
    <property type="term" value="F:galactosylceramide sulfotransferase activity"/>
    <property type="evidence" value="ECO:0007669"/>
    <property type="project" value="InterPro"/>
</dbReference>
<dbReference type="PANTHER" id="PTHR14647:SF87">
    <property type="entry name" value="PUTATIVE-RELATED"/>
    <property type="match status" value="1"/>
</dbReference>
<dbReference type="Pfam" id="PF06990">
    <property type="entry name" value="Gal-3-0_sulfotr"/>
    <property type="match status" value="1"/>
</dbReference>
<accession>A0A210QSL2</accession>
<keyword evidence="12" id="KW-1185">Reference proteome</keyword>
<evidence type="ECO:0000256" key="1">
    <source>
        <dbReference type="ARBA" id="ARBA00004323"/>
    </source>
</evidence>
<feature type="transmembrane region" description="Helical" evidence="10">
    <location>
        <begin position="20"/>
        <end position="40"/>
    </location>
</feature>
<keyword evidence="5" id="KW-0735">Signal-anchor</keyword>
<keyword evidence="4 10" id="KW-0812">Transmembrane</keyword>
<sequence length="428" mass="51138">MKKVRLINSVSERNRPRCYFLFLLVLTQILLYATWSSYVFHAGNRCQGKVSTEQTNAKETHLSGHSEKRHIAFVKVHKAASTTVQNIFLRFAMQRDLLVVVPHVPKFFYPNIISLDDTVTSRNILPAPKNRSYDVLCCHVIYNRTAFERIMPSDTVYIGIIRDPFDHFKSALHYFRPKSVFEIADPFPVSRFLQNPKFYNKGSSSSFLDNRMAFEYNFPSHLFQTRNNTEIRQYILKLDTEFQLIIVVELFDESMILMRRLMNWKFKDLLYLKQNVRIKREMEFNFNPGDAYLHQRWDELDYALYDHFYRRLQAQLREQGPDIHEEVLYFKRLRRDIEFFCQNMHNPGSYASFYVTTSRWSDSFVVTKRDCHYMTIPEISFIKEIRMKQYGYFRDLPQLDKPKEALWQNVMRFADGNISVNQAKFASY</sequence>
<keyword evidence="3 11" id="KW-0808">Transferase</keyword>
<dbReference type="InterPro" id="IPR027417">
    <property type="entry name" value="P-loop_NTPase"/>
</dbReference>
<dbReference type="Gene3D" id="3.40.50.300">
    <property type="entry name" value="P-loop containing nucleotide triphosphate hydrolases"/>
    <property type="match status" value="1"/>
</dbReference>
<evidence type="ECO:0000256" key="2">
    <source>
        <dbReference type="ARBA" id="ARBA00008124"/>
    </source>
</evidence>
<evidence type="ECO:0000256" key="9">
    <source>
        <dbReference type="ARBA" id="ARBA00023180"/>
    </source>
</evidence>
<dbReference type="GO" id="GO:0000139">
    <property type="term" value="C:Golgi membrane"/>
    <property type="evidence" value="ECO:0007669"/>
    <property type="project" value="UniProtKB-SubCell"/>
</dbReference>
<dbReference type="AlphaFoldDB" id="A0A210QSL2"/>
<dbReference type="InterPro" id="IPR009729">
    <property type="entry name" value="Gal-3-0_sulfotransfrase"/>
</dbReference>
<protein>
    <submittedName>
        <fullName evidence="11">Galactose-3-O-sulfotransferase 3</fullName>
    </submittedName>
</protein>
<name>A0A210QSL2_MIZYE</name>
<evidence type="ECO:0000256" key="5">
    <source>
        <dbReference type="ARBA" id="ARBA00022968"/>
    </source>
</evidence>
<evidence type="ECO:0000256" key="7">
    <source>
        <dbReference type="ARBA" id="ARBA00023034"/>
    </source>
</evidence>
<dbReference type="EMBL" id="NEDP02002066">
    <property type="protein sequence ID" value="OWF51733.1"/>
    <property type="molecule type" value="Genomic_DNA"/>
</dbReference>
<dbReference type="PANTHER" id="PTHR14647">
    <property type="entry name" value="GALACTOSE-3-O-SULFOTRANSFERASE"/>
    <property type="match status" value="1"/>
</dbReference>
<keyword evidence="8 10" id="KW-0472">Membrane</keyword>
<evidence type="ECO:0000256" key="4">
    <source>
        <dbReference type="ARBA" id="ARBA00022692"/>
    </source>
</evidence>
<evidence type="ECO:0000313" key="11">
    <source>
        <dbReference type="EMBL" id="OWF51733.1"/>
    </source>
</evidence>
<reference evidence="11 12" key="1">
    <citation type="journal article" date="2017" name="Nat. Ecol. Evol.">
        <title>Scallop genome provides insights into evolution of bilaterian karyotype and development.</title>
        <authorList>
            <person name="Wang S."/>
            <person name="Zhang J."/>
            <person name="Jiao W."/>
            <person name="Li J."/>
            <person name="Xun X."/>
            <person name="Sun Y."/>
            <person name="Guo X."/>
            <person name="Huan P."/>
            <person name="Dong B."/>
            <person name="Zhang L."/>
            <person name="Hu X."/>
            <person name="Sun X."/>
            <person name="Wang J."/>
            <person name="Zhao C."/>
            <person name="Wang Y."/>
            <person name="Wang D."/>
            <person name="Huang X."/>
            <person name="Wang R."/>
            <person name="Lv J."/>
            <person name="Li Y."/>
            <person name="Zhang Z."/>
            <person name="Liu B."/>
            <person name="Lu W."/>
            <person name="Hui Y."/>
            <person name="Liang J."/>
            <person name="Zhou Z."/>
            <person name="Hou R."/>
            <person name="Li X."/>
            <person name="Liu Y."/>
            <person name="Li H."/>
            <person name="Ning X."/>
            <person name="Lin Y."/>
            <person name="Zhao L."/>
            <person name="Xing Q."/>
            <person name="Dou J."/>
            <person name="Li Y."/>
            <person name="Mao J."/>
            <person name="Guo H."/>
            <person name="Dou H."/>
            <person name="Li T."/>
            <person name="Mu C."/>
            <person name="Jiang W."/>
            <person name="Fu Q."/>
            <person name="Fu X."/>
            <person name="Miao Y."/>
            <person name="Liu J."/>
            <person name="Yu Q."/>
            <person name="Li R."/>
            <person name="Liao H."/>
            <person name="Li X."/>
            <person name="Kong Y."/>
            <person name="Jiang Z."/>
            <person name="Chourrout D."/>
            <person name="Li R."/>
            <person name="Bao Z."/>
        </authorList>
    </citation>
    <scope>NUCLEOTIDE SEQUENCE [LARGE SCALE GENOMIC DNA]</scope>
    <source>
        <strain evidence="11 12">PY_sf001</strain>
    </source>
</reference>
<evidence type="ECO:0000313" key="12">
    <source>
        <dbReference type="Proteomes" id="UP000242188"/>
    </source>
</evidence>
<dbReference type="SUPFAM" id="SSF52540">
    <property type="entry name" value="P-loop containing nucleoside triphosphate hydrolases"/>
    <property type="match status" value="1"/>
</dbReference>
<comment type="similarity">
    <text evidence="2">Belongs to the galactose-3-O-sulfotransferase family.</text>
</comment>